<dbReference type="PROSITE" id="PS51782">
    <property type="entry name" value="LYSM"/>
    <property type="match status" value="1"/>
</dbReference>
<evidence type="ECO:0000313" key="3">
    <source>
        <dbReference type="EMBL" id="KAH0556834.1"/>
    </source>
</evidence>
<feature type="region of interest" description="Disordered" evidence="1">
    <location>
        <begin position="126"/>
        <end position="233"/>
    </location>
</feature>
<feature type="compositionally biased region" description="Low complexity" evidence="1">
    <location>
        <begin position="1"/>
        <end position="13"/>
    </location>
</feature>
<sequence length="504" mass="54079">MNPTSVTTVSSTVRPRNKRLAFPLNGDDASTSGAPNSRSASPRASPASSRAASPIPNKHPSRTVSRRTVQSLDTSSNGRPLGGLSLGGTQTPVTFASGLWENSWSTLQGLASTVLGSDALENQKDKLQVSRKPHQQRRGFPSDTVPQRKRSASATSQSPSKWGPSGAGGSAGNLIGAGSTESREALVRSKRRVELLTNDDNSQDLSGRYKRRTSDDRRPTSFSVPPDHERGEPERDALVYIHHVRLNDTLAGVVIQFGCQMSVFRRANRLWPNDTIQSRKTVVLPVDACSVKGRPLPESTMDLLGEYDSSGGRDYGGDSATSWDSPSLSFPQTQDKENEAALMPPAHEHHEDPPWKHESWVEIDGIPGKVEIARLPRKSLGFFPASRRKSISYSDLDTPSASVDLPRCTESPSQVRSRSGSHVANRVLHGPGGVGTLGAGVCIPGPAEDGLNRYIATHLPSVLPQSSFEGSSKVSGLENVGNAIEGWVRKIATRATAIVETAPK</sequence>
<organism evidence="3 4">
    <name type="scientific">Trichoglossum hirsutum</name>
    <dbReference type="NCBI Taxonomy" id="265104"/>
    <lineage>
        <taxon>Eukaryota</taxon>
        <taxon>Fungi</taxon>
        <taxon>Dikarya</taxon>
        <taxon>Ascomycota</taxon>
        <taxon>Pezizomycotina</taxon>
        <taxon>Geoglossomycetes</taxon>
        <taxon>Geoglossales</taxon>
        <taxon>Geoglossaceae</taxon>
        <taxon>Trichoglossum</taxon>
    </lineage>
</organism>
<dbReference type="Proteomes" id="UP000750711">
    <property type="component" value="Unassembled WGS sequence"/>
</dbReference>
<dbReference type="Gene3D" id="3.10.350.10">
    <property type="entry name" value="LysM domain"/>
    <property type="match status" value="1"/>
</dbReference>
<dbReference type="PANTHER" id="PTHR20932">
    <property type="entry name" value="LYSM AND PUTATIVE PEPTIDOGLYCAN-BINDING DOMAIN-CONTAINING PROTEIN"/>
    <property type="match status" value="1"/>
</dbReference>
<dbReference type="PANTHER" id="PTHR20932:SF8">
    <property type="entry name" value="LD22649P"/>
    <property type="match status" value="1"/>
</dbReference>
<dbReference type="CDD" id="cd00118">
    <property type="entry name" value="LysM"/>
    <property type="match status" value="1"/>
</dbReference>
<dbReference type="InterPro" id="IPR045030">
    <property type="entry name" value="LYSM1-4"/>
</dbReference>
<feature type="compositionally biased region" description="Polar residues" evidence="1">
    <location>
        <begin position="320"/>
        <end position="333"/>
    </location>
</feature>
<keyword evidence="4" id="KW-1185">Reference proteome</keyword>
<dbReference type="EMBL" id="JAGHQM010000997">
    <property type="protein sequence ID" value="KAH0556834.1"/>
    <property type="molecule type" value="Genomic_DNA"/>
</dbReference>
<dbReference type="InterPro" id="IPR018392">
    <property type="entry name" value="LysM"/>
</dbReference>
<feature type="domain" description="LysM" evidence="2">
    <location>
        <begin position="240"/>
        <end position="284"/>
    </location>
</feature>
<dbReference type="InterPro" id="IPR036779">
    <property type="entry name" value="LysM_dom_sf"/>
</dbReference>
<evidence type="ECO:0000259" key="2">
    <source>
        <dbReference type="PROSITE" id="PS51782"/>
    </source>
</evidence>
<evidence type="ECO:0000313" key="4">
    <source>
        <dbReference type="Proteomes" id="UP000750711"/>
    </source>
</evidence>
<accession>A0A9P8L979</accession>
<feature type="non-terminal residue" evidence="3">
    <location>
        <position position="504"/>
    </location>
</feature>
<evidence type="ECO:0000256" key="1">
    <source>
        <dbReference type="SAM" id="MobiDB-lite"/>
    </source>
</evidence>
<reference evidence="3" key="1">
    <citation type="submission" date="2021-03" db="EMBL/GenBank/DDBJ databases">
        <title>Comparative genomics and phylogenomic investigation of the class Geoglossomycetes provide insights into ecological specialization and systematics.</title>
        <authorList>
            <person name="Melie T."/>
            <person name="Pirro S."/>
            <person name="Miller A.N."/>
            <person name="Quandt A."/>
        </authorList>
    </citation>
    <scope>NUCLEOTIDE SEQUENCE</scope>
    <source>
        <strain evidence="3">CAQ_001_2017</strain>
    </source>
</reference>
<feature type="compositionally biased region" description="Polar residues" evidence="1">
    <location>
        <begin position="410"/>
        <end position="421"/>
    </location>
</feature>
<gene>
    <name evidence="3" type="ORF">GP486_005375</name>
</gene>
<feature type="compositionally biased region" description="Low complexity" evidence="1">
    <location>
        <begin position="37"/>
        <end position="54"/>
    </location>
</feature>
<feature type="compositionally biased region" description="Polar residues" evidence="1">
    <location>
        <begin position="66"/>
        <end position="78"/>
    </location>
</feature>
<name>A0A9P8L979_9PEZI</name>
<feature type="region of interest" description="Disordered" evidence="1">
    <location>
        <begin position="394"/>
        <end position="421"/>
    </location>
</feature>
<feature type="region of interest" description="Disordered" evidence="1">
    <location>
        <begin position="308"/>
        <end position="335"/>
    </location>
</feature>
<feature type="region of interest" description="Disordered" evidence="1">
    <location>
        <begin position="1"/>
        <end position="88"/>
    </location>
</feature>
<comment type="caution">
    <text evidence="3">The sequence shown here is derived from an EMBL/GenBank/DDBJ whole genome shotgun (WGS) entry which is preliminary data.</text>
</comment>
<proteinExistence type="predicted"/>
<dbReference type="AlphaFoldDB" id="A0A9P8L979"/>
<protein>
    <recommendedName>
        <fullName evidence="2">LysM domain-containing protein</fullName>
    </recommendedName>
</protein>